<evidence type="ECO:0000256" key="2">
    <source>
        <dbReference type="ARBA" id="ARBA00022723"/>
    </source>
</evidence>
<feature type="region of interest" description="Disordered" evidence="10">
    <location>
        <begin position="1"/>
        <end position="111"/>
    </location>
</feature>
<evidence type="ECO:0000256" key="8">
    <source>
        <dbReference type="ARBA" id="ARBA00023242"/>
    </source>
</evidence>
<dbReference type="GO" id="GO:0005634">
    <property type="term" value="C:nucleus"/>
    <property type="evidence" value="ECO:0007669"/>
    <property type="project" value="UniProtKB-SubCell"/>
</dbReference>
<keyword evidence="6" id="KW-0805">Transcription regulation</keyword>
<feature type="domain" description="PHD-type" evidence="11">
    <location>
        <begin position="609"/>
        <end position="659"/>
    </location>
</feature>
<dbReference type="GO" id="GO:0008270">
    <property type="term" value="F:zinc ion binding"/>
    <property type="evidence" value="ECO:0007669"/>
    <property type="project" value="UniProtKB-KW"/>
</dbReference>
<dbReference type="InterPro" id="IPR011011">
    <property type="entry name" value="Znf_FYVE_PHD"/>
</dbReference>
<dbReference type="GeneID" id="75911618"/>
<name>A0AAD5EG45_UMBRA</name>
<dbReference type="InterPro" id="IPR013933">
    <property type="entry name" value="CRC_Rsc7/Swp82"/>
</dbReference>
<dbReference type="PROSITE" id="PS50016">
    <property type="entry name" value="ZF_PHD_2"/>
    <property type="match status" value="2"/>
</dbReference>
<dbReference type="SMART" id="SM00184">
    <property type="entry name" value="RING"/>
    <property type="match status" value="3"/>
</dbReference>
<protein>
    <recommendedName>
        <fullName evidence="11">PHD-type domain-containing protein</fullName>
    </recommendedName>
</protein>
<dbReference type="Proteomes" id="UP001206595">
    <property type="component" value="Unassembled WGS sequence"/>
</dbReference>
<feature type="domain" description="PHD-type" evidence="11">
    <location>
        <begin position="708"/>
        <end position="775"/>
    </location>
</feature>
<organism evidence="12 13">
    <name type="scientific">Umbelopsis ramanniana AG</name>
    <dbReference type="NCBI Taxonomy" id="1314678"/>
    <lineage>
        <taxon>Eukaryota</taxon>
        <taxon>Fungi</taxon>
        <taxon>Fungi incertae sedis</taxon>
        <taxon>Mucoromycota</taxon>
        <taxon>Mucoromycotina</taxon>
        <taxon>Umbelopsidomycetes</taxon>
        <taxon>Umbelopsidales</taxon>
        <taxon>Umbelopsidaceae</taxon>
        <taxon>Umbelopsis</taxon>
    </lineage>
</organism>
<keyword evidence="8" id="KW-0539">Nucleus</keyword>
<feature type="compositionally biased region" description="Basic residues" evidence="10">
    <location>
        <begin position="1"/>
        <end position="16"/>
    </location>
</feature>
<dbReference type="Pfam" id="PF00628">
    <property type="entry name" value="PHD"/>
    <property type="match status" value="1"/>
</dbReference>
<dbReference type="InterPro" id="IPR001841">
    <property type="entry name" value="Znf_RING"/>
</dbReference>
<dbReference type="InterPro" id="IPR019787">
    <property type="entry name" value="Znf_PHD-finger"/>
</dbReference>
<dbReference type="SUPFAM" id="SSF57903">
    <property type="entry name" value="FYVE/PHD zinc finger"/>
    <property type="match status" value="3"/>
</dbReference>
<comment type="subcellular location">
    <subcellularLocation>
        <location evidence="1">Nucleus</location>
    </subcellularLocation>
</comment>
<evidence type="ECO:0000256" key="1">
    <source>
        <dbReference type="ARBA" id="ARBA00004123"/>
    </source>
</evidence>
<evidence type="ECO:0000256" key="10">
    <source>
        <dbReference type="SAM" id="MobiDB-lite"/>
    </source>
</evidence>
<feature type="compositionally biased region" description="Acidic residues" evidence="10">
    <location>
        <begin position="88"/>
        <end position="98"/>
    </location>
</feature>
<feature type="compositionally biased region" description="Polar residues" evidence="10">
    <location>
        <begin position="25"/>
        <end position="37"/>
    </location>
</feature>
<evidence type="ECO:0000313" key="13">
    <source>
        <dbReference type="Proteomes" id="UP001206595"/>
    </source>
</evidence>
<gene>
    <name evidence="12" type="ORF">K450DRAFT_224799</name>
</gene>
<dbReference type="PANTHER" id="PTHR45888">
    <property type="entry name" value="HL01030P-RELATED"/>
    <property type="match status" value="1"/>
</dbReference>
<keyword evidence="3" id="KW-0677">Repeat</keyword>
<keyword evidence="13" id="KW-1185">Reference proteome</keyword>
<feature type="compositionally biased region" description="Basic and acidic residues" evidence="10">
    <location>
        <begin position="99"/>
        <end position="111"/>
    </location>
</feature>
<sequence length="835" mass="93388">MTGRARGRPSRRRLRLVVKDEAKSNSDLSGNDDTGNSADEASKEEKEATKQENPAPRRRGRPRIYPRAESTTNGEVEPPKKRRRDEGDSTDDDGELDPDGEKKVDRQGHLLDGREYRIPTFELPERDDQQLMFAMDPARILGYRDSYLLFMKNPDLVRVRISDEAKNMLVEQKMLLPWFRNRDVAIVTARSIFKVFGAKVVKQGRRCKDDYYEAKARAEGYVDELEDTEMEESYGRRNQLSSHTTKLPGSNVPSTAVSGPGWMHHAAASVQEFNARLLGRRAEKPTFYDVHTNIQQVPSATQPISCEFESVSAGSSKTDGVVIDPVKFDRRRSSKRPFFDNASVDIADIVDKQEIYEAIPPEVRAEMENSDIEFFADKNKEITVKNEEMYPIALLDGQYQESFPIHHVRFAINAPKIFSPVSITKATRAILIQQQFMNSQHSASGVPSISQAGPLATNRSPMPNVSYDKGTPPIPMRSSSVSSYQPSPKGPDSVQLVCGYISDNGQRCPIPVPNRGERCPHHANNYANLPQSSVKPTAKPTNFADNKCADCHYLSAPSEVLKGLTPICDTFTTIKCTKCHKKYHPVCAHVKTPRQLATVESYPWLCPDCKICCVCQTVGDESTLMICDDCDRGWHTNCCNPKVDNVPEGAWRCPLCAVCVSCAGEKIKKENRLQHAYKHAIAPPTEHYKYPIYLATYCKVCYDNFTSDRFCPVCLKTYSEDEDEEKGDEDHDMVACDTCDYWVHVGCDEALTPDRYQKLCDDEDEKYNCPLCEGRVKPIIQTGHAALALKGVSAPSGTPVGIIGGKVKTRGVVHYRKHQVGVPEINGTGIAIVKT</sequence>
<keyword evidence="5" id="KW-0862">Zinc</keyword>
<reference evidence="12" key="1">
    <citation type="submission" date="2021-06" db="EMBL/GenBank/DDBJ databases">
        <authorList>
            <consortium name="DOE Joint Genome Institute"/>
            <person name="Mondo S.J."/>
            <person name="Amses K.R."/>
            <person name="Simmons D.R."/>
            <person name="Longcore J.E."/>
            <person name="Seto K."/>
            <person name="Alves G.H."/>
            <person name="Bonds A.E."/>
            <person name="Quandt C.A."/>
            <person name="Davis W.J."/>
            <person name="Chang Y."/>
            <person name="Letcher P.M."/>
            <person name="Powell M.J."/>
            <person name="Kuo A."/>
            <person name="Labutti K."/>
            <person name="Pangilinan J."/>
            <person name="Andreopoulos W."/>
            <person name="Tritt A."/>
            <person name="Riley R."/>
            <person name="Hundley H."/>
            <person name="Johnson J."/>
            <person name="Lipzen A."/>
            <person name="Barry K."/>
            <person name="Berbee M.L."/>
            <person name="Buchler N.E."/>
            <person name="Grigoriev I.V."/>
            <person name="Spatafora J.W."/>
            <person name="Stajich J.E."/>
            <person name="James T.Y."/>
        </authorList>
    </citation>
    <scope>NUCLEOTIDE SEQUENCE</scope>
    <source>
        <strain evidence="12">AG</strain>
    </source>
</reference>
<evidence type="ECO:0000256" key="7">
    <source>
        <dbReference type="ARBA" id="ARBA00023163"/>
    </source>
</evidence>
<proteinExistence type="predicted"/>
<keyword evidence="2" id="KW-0479">Metal-binding</keyword>
<keyword evidence="7" id="KW-0804">Transcription</keyword>
<evidence type="ECO:0000256" key="4">
    <source>
        <dbReference type="ARBA" id="ARBA00022771"/>
    </source>
</evidence>
<dbReference type="InterPro" id="IPR013083">
    <property type="entry name" value="Znf_RING/FYVE/PHD"/>
</dbReference>
<evidence type="ECO:0000256" key="5">
    <source>
        <dbReference type="ARBA" id="ARBA00022833"/>
    </source>
</evidence>
<dbReference type="PANTHER" id="PTHR45888:SF4">
    <property type="entry name" value="PHD FINGER PROTEIN 10"/>
    <property type="match status" value="1"/>
</dbReference>
<comment type="caution">
    <text evidence="12">The sequence shown here is derived from an EMBL/GenBank/DDBJ whole genome shotgun (WGS) entry which is preliminary data.</text>
</comment>
<dbReference type="InterPro" id="IPR001965">
    <property type="entry name" value="Znf_PHD"/>
</dbReference>
<accession>A0AAD5EG45</accession>
<reference evidence="12" key="2">
    <citation type="journal article" date="2022" name="Proc. Natl. Acad. Sci. U.S.A.">
        <title>Diploid-dominant life cycles characterize the early evolution of Fungi.</title>
        <authorList>
            <person name="Amses K.R."/>
            <person name="Simmons D.R."/>
            <person name="Longcore J.E."/>
            <person name="Mondo S.J."/>
            <person name="Seto K."/>
            <person name="Jeronimo G.H."/>
            <person name="Bonds A.E."/>
            <person name="Quandt C.A."/>
            <person name="Davis W.J."/>
            <person name="Chang Y."/>
            <person name="Federici B.A."/>
            <person name="Kuo A."/>
            <person name="LaButti K."/>
            <person name="Pangilinan J."/>
            <person name="Andreopoulos W."/>
            <person name="Tritt A."/>
            <person name="Riley R."/>
            <person name="Hundley H."/>
            <person name="Johnson J."/>
            <person name="Lipzen A."/>
            <person name="Barry K."/>
            <person name="Lang B.F."/>
            <person name="Cuomo C.A."/>
            <person name="Buchler N.E."/>
            <person name="Grigoriev I.V."/>
            <person name="Spatafora J.W."/>
            <person name="Stajich J.E."/>
            <person name="James T.Y."/>
        </authorList>
    </citation>
    <scope>NUCLEOTIDE SEQUENCE</scope>
    <source>
        <strain evidence="12">AG</strain>
    </source>
</reference>
<evidence type="ECO:0000256" key="6">
    <source>
        <dbReference type="ARBA" id="ARBA00023015"/>
    </source>
</evidence>
<dbReference type="Pfam" id="PF08624">
    <property type="entry name" value="CRC_subunit"/>
    <property type="match status" value="1"/>
</dbReference>
<dbReference type="RefSeq" id="XP_051448225.1">
    <property type="nucleotide sequence ID" value="XM_051586270.1"/>
</dbReference>
<evidence type="ECO:0000256" key="3">
    <source>
        <dbReference type="ARBA" id="ARBA00022737"/>
    </source>
</evidence>
<feature type="compositionally biased region" description="Basic and acidic residues" evidence="10">
    <location>
        <begin position="40"/>
        <end position="50"/>
    </location>
</feature>
<evidence type="ECO:0000313" key="12">
    <source>
        <dbReference type="EMBL" id="KAI8583221.1"/>
    </source>
</evidence>
<evidence type="ECO:0000256" key="9">
    <source>
        <dbReference type="PROSITE-ProRule" id="PRU00146"/>
    </source>
</evidence>
<dbReference type="EMBL" id="MU620897">
    <property type="protein sequence ID" value="KAI8583221.1"/>
    <property type="molecule type" value="Genomic_DNA"/>
</dbReference>
<dbReference type="AlphaFoldDB" id="A0AAD5EG45"/>
<keyword evidence="4 9" id="KW-0863">Zinc-finger</keyword>
<evidence type="ECO:0000259" key="11">
    <source>
        <dbReference type="PROSITE" id="PS50016"/>
    </source>
</evidence>
<dbReference type="Gene3D" id="3.30.40.10">
    <property type="entry name" value="Zinc/RING finger domain, C3HC4 (zinc finger)"/>
    <property type="match status" value="2"/>
</dbReference>
<dbReference type="SMART" id="SM00249">
    <property type="entry name" value="PHD"/>
    <property type="match status" value="3"/>
</dbReference>